<feature type="compositionally biased region" description="Polar residues" evidence="1">
    <location>
        <begin position="865"/>
        <end position="881"/>
    </location>
</feature>
<feature type="compositionally biased region" description="Low complexity" evidence="1">
    <location>
        <begin position="153"/>
        <end position="169"/>
    </location>
</feature>
<feature type="compositionally biased region" description="Polar residues" evidence="1">
    <location>
        <begin position="1256"/>
        <end position="1265"/>
    </location>
</feature>
<feature type="region of interest" description="Disordered" evidence="1">
    <location>
        <begin position="304"/>
        <end position="688"/>
    </location>
</feature>
<feature type="compositionally biased region" description="Polar residues" evidence="1">
    <location>
        <begin position="678"/>
        <end position="687"/>
    </location>
</feature>
<feature type="region of interest" description="Disordered" evidence="1">
    <location>
        <begin position="1131"/>
        <end position="1193"/>
    </location>
</feature>
<feature type="compositionally biased region" description="Polar residues" evidence="1">
    <location>
        <begin position="430"/>
        <end position="450"/>
    </location>
</feature>
<feature type="compositionally biased region" description="Low complexity" evidence="1">
    <location>
        <begin position="905"/>
        <end position="918"/>
    </location>
</feature>
<feature type="compositionally biased region" description="Basic and acidic residues" evidence="1">
    <location>
        <begin position="780"/>
        <end position="790"/>
    </location>
</feature>
<feature type="region of interest" description="Disordered" evidence="1">
    <location>
        <begin position="1236"/>
        <end position="1272"/>
    </location>
</feature>
<feature type="compositionally biased region" description="Polar residues" evidence="1">
    <location>
        <begin position="1"/>
        <end position="23"/>
    </location>
</feature>
<comment type="caution">
    <text evidence="2">The sequence shown here is derived from an EMBL/GenBank/DDBJ whole genome shotgun (WGS) entry which is preliminary data.</text>
</comment>
<keyword evidence="3" id="KW-1185">Reference proteome</keyword>
<evidence type="ECO:0008006" key="4">
    <source>
        <dbReference type="Google" id="ProtNLM"/>
    </source>
</evidence>
<feature type="compositionally biased region" description="Low complexity" evidence="1">
    <location>
        <begin position="87"/>
        <end position="104"/>
    </location>
</feature>
<gene>
    <name evidence="2" type="ORF">niasHT_001995</name>
</gene>
<feature type="compositionally biased region" description="Polar residues" evidence="1">
    <location>
        <begin position="520"/>
        <end position="532"/>
    </location>
</feature>
<name>A0ABD2M3U8_9BILA</name>
<accession>A0ABD2M3U8</accession>
<organism evidence="2 3">
    <name type="scientific">Heterodera trifolii</name>
    <dbReference type="NCBI Taxonomy" id="157864"/>
    <lineage>
        <taxon>Eukaryota</taxon>
        <taxon>Metazoa</taxon>
        <taxon>Ecdysozoa</taxon>
        <taxon>Nematoda</taxon>
        <taxon>Chromadorea</taxon>
        <taxon>Rhabditida</taxon>
        <taxon>Tylenchina</taxon>
        <taxon>Tylenchomorpha</taxon>
        <taxon>Tylenchoidea</taxon>
        <taxon>Heteroderidae</taxon>
        <taxon>Heteroderinae</taxon>
        <taxon>Heterodera</taxon>
    </lineage>
</organism>
<feature type="compositionally biased region" description="Low complexity" evidence="1">
    <location>
        <begin position="176"/>
        <end position="196"/>
    </location>
</feature>
<evidence type="ECO:0000313" key="3">
    <source>
        <dbReference type="Proteomes" id="UP001620626"/>
    </source>
</evidence>
<proteinExistence type="predicted"/>
<sequence>MSSRSATGAGNKSRALNANTVFSGRNTATAGAAGGGKGNEGKYGILALGSTKNIVRRMPPPASLPSLKAEHDRDPNIVIVPQGGTGWTKPTTPTGKKTAPTGAPLLDPGNRKHSAGELTTKTDCSTPYSRISSSAITATSGNDLRPNWARPAGNSSSGSDMQSSISNISEPQPPASVQSELNLQSLSQSQQNSRAQQKSDRDFPTLAAAANNKFQALPEKNKKPGETEFVFPFVPQPQPVRYIGASGPKSNVERKLPQRYCGGTVAQNPNQSSTQKYNVLQRIAKISMDQQEKKLLIQEIQPTISDNFKEPQPTPSVQPELNLQSLSQSQQTSRERQKSDRDFPSLAGGPSSQFQDMSSEHPKNAEESAEFVFPFAPQPQPLLQRYYGAPVAQNSNQSSAQKYNVLQRGARVSMDREQPEKKHSARDRPPSTNAASNEPQPTPSVQPELNLQSLSQSQQTSRERQKSDRDFPSLAGGPSNQFQDMSSEHPKNAEESAEFVFPFAPQPQPLLQRYYGAPVAQNSNQSSAQKYNVLQRGARVSMDREQPEKKHSTRDRPPSTNAGSNVTSFGTADHWNPPSICGELESHWDDPLPLRKPSERSLFNRRNKDHFATRPTSTSDVKEKGSIPREFVNSRNKRGRSTHAKGERERTFVRGGGKPNSSSALQEKHDEKPFACDSNETGDSFSNIGEFHAEDYNCLLDQQKKSKNFTDSAEKKKNTQRMRGVKSMVDSSSRSGDTEQGNNAERNGAKAKRRTTKQPQSPPSAQPELNQQSLSQQNSREQRKGDRDSMRGSNSRSGGTEHGNNAERNGAKAKRRTTTKRTPEKDFCEEPQSPPSAQPELNQQSLSRNQQNSREQRKGDRDSMRGSNSRSGGTEHGNNAERNGAKAKRRTTIKQPQSPPSAQPELNQQSLSRNQQNSREQRKGDRDSMRGSNSRSGGTEHGNNAERNGAKAKRRTTTKQPQPPPSVQPELNLQSLSQSQQTSREQQKSDRDFPSLAGGPSSQFQDLSSEHPKNAEESAEFVFPFAPQPQPLLQRYYGAPVAQNSNQKPQPPPSVQPELNLQSLSQSQQTSREQQKSDRDFPSLAGGPSNQFQDMSSEHLKNAEESAEFVFPFAPQPQPLLQRYYGAPVAQNSYQKPQPTPSVQPELNLQSLSQGQQTSREQQKSDRDFPSLAGGPSSQFQDLSSEHPKNAEESAEFVFPFAPQPQPLLQRYYGAPVAQNSNQSSAQKYNVLQRGARVSMDREQPEKKHSARDRPPSTNAGSTHMLNLRPDSDSPSLISNANHFVGSLYGRQPQQLSHSQRAGIIDFSMFPPPPVPNRSVRKTSLFGAERLIQPPPTTFGPLQPMSAATGTMLGAHQHQNATIPFGVFQPSAPPPPHHHHPSQFAVAPPQIGIYGYGAPPPQ</sequence>
<feature type="compositionally biased region" description="Polar residues" evidence="1">
    <location>
        <begin position="392"/>
        <end position="404"/>
    </location>
</feature>
<feature type="compositionally biased region" description="Polar residues" evidence="1">
    <location>
        <begin position="1131"/>
        <end position="1160"/>
    </location>
</feature>
<feature type="compositionally biased region" description="Low complexity" evidence="1">
    <location>
        <begin position="974"/>
        <end position="984"/>
    </location>
</feature>
<feature type="compositionally biased region" description="Low complexity" evidence="1">
    <location>
        <begin position="131"/>
        <end position="140"/>
    </location>
</feature>
<protein>
    <recommendedName>
        <fullName evidence="4">BAT2 N-terminal domain-containing protein</fullName>
    </recommendedName>
</protein>
<feature type="compositionally biased region" description="Polar residues" evidence="1">
    <location>
        <begin position="930"/>
        <end position="946"/>
    </location>
</feature>
<feature type="compositionally biased region" description="Basic and acidic residues" evidence="1">
    <location>
        <begin position="333"/>
        <end position="343"/>
    </location>
</feature>
<feature type="compositionally biased region" description="Basic and acidic residues" evidence="1">
    <location>
        <begin position="461"/>
        <end position="471"/>
    </location>
</feature>
<feature type="region of interest" description="Disordered" evidence="1">
    <location>
        <begin position="706"/>
        <end position="1103"/>
    </location>
</feature>
<feature type="compositionally biased region" description="Basic and acidic residues" evidence="1">
    <location>
        <begin position="584"/>
        <end position="599"/>
    </location>
</feature>
<feature type="compositionally biased region" description="Basic and acidic residues" evidence="1">
    <location>
        <begin position="541"/>
        <end position="557"/>
    </location>
</feature>
<dbReference type="EMBL" id="JBICBT010000177">
    <property type="protein sequence ID" value="KAL3121767.1"/>
    <property type="molecule type" value="Genomic_DNA"/>
</dbReference>
<feature type="region of interest" description="Disordered" evidence="1">
    <location>
        <begin position="55"/>
        <end position="206"/>
    </location>
</feature>
<feature type="compositionally biased region" description="Polar residues" evidence="1">
    <location>
        <begin position="117"/>
        <end position="130"/>
    </location>
</feature>
<evidence type="ECO:0000313" key="2">
    <source>
        <dbReference type="EMBL" id="KAL3121767.1"/>
    </source>
</evidence>
<feature type="compositionally biased region" description="Basic and acidic residues" evidence="1">
    <location>
        <begin position="919"/>
        <end position="929"/>
    </location>
</feature>
<feature type="compositionally biased region" description="Basic and acidic residues" evidence="1">
    <location>
        <begin position="413"/>
        <end position="429"/>
    </location>
</feature>
<feature type="compositionally biased region" description="Low complexity" evidence="1">
    <location>
        <begin position="323"/>
        <end position="332"/>
    </location>
</feature>
<feature type="compositionally biased region" description="Polar residues" evidence="1">
    <location>
        <begin position="558"/>
        <end position="570"/>
    </location>
</feature>
<feature type="compositionally biased region" description="Low complexity" evidence="1">
    <location>
        <begin position="838"/>
        <end position="853"/>
    </location>
</feature>
<feature type="compositionally biased region" description="Polar residues" evidence="1">
    <location>
        <begin position="791"/>
        <end position="807"/>
    </location>
</feature>
<feature type="compositionally biased region" description="Low complexity" evidence="1">
    <location>
        <begin position="451"/>
        <end position="460"/>
    </location>
</feature>
<dbReference type="Proteomes" id="UP001620626">
    <property type="component" value="Unassembled WGS sequence"/>
</dbReference>
<feature type="compositionally biased region" description="Polar residues" evidence="1">
    <location>
        <begin position="729"/>
        <end position="745"/>
    </location>
</feature>
<reference evidence="2 3" key="1">
    <citation type="submission" date="2024-10" db="EMBL/GenBank/DDBJ databases">
        <authorList>
            <person name="Kim D."/>
        </authorList>
    </citation>
    <scope>NUCLEOTIDE SEQUENCE [LARGE SCALE GENOMIC DNA]</scope>
    <source>
        <strain evidence="2">BH-2024</strain>
    </source>
</reference>
<feature type="compositionally biased region" description="Low complexity" evidence="1">
    <location>
        <begin position="1062"/>
        <end position="1072"/>
    </location>
</feature>
<feature type="compositionally biased region" description="Basic and acidic residues" evidence="1">
    <location>
        <begin position="854"/>
        <end position="864"/>
    </location>
</feature>
<feature type="compositionally biased region" description="Low complexity" evidence="1">
    <location>
        <begin position="768"/>
        <end position="779"/>
    </location>
</feature>
<evidence type="ECO:0000256" key="1">
    <source>
        <dbReference type="SAM" id="MobiDB-lite"/>
    </source>
</evidence>
<feature type="compositionally biased region" description="Basic and acidic residues" evidence="1">
    <location>
        <begin position="1239"/>
        <end position="1255"/>
    </location>
</feature>
<feature type="region of interest" description="Disordered" evidence="1">
    <location>
        <begin position="1"/>
        <end position="43"/>
    </location>
</feature>